<dbReference type="EMBL" id="JACGCI010000039">
    <property type="protein sequence ID" value="KAF6753474.1"/>
    <property type="molecule type" value="Genomic_DNA"/>
</dbReference>
<sequence>GECSVCLDEYEEPVCIPCGHVYCKSCIKDVVNQQGGERNVGKCPECRKEFHLFIPDLTHAPAFLEPFLVSPIRRIYAPYAGQGTLNKLNDRIKELEAQLKISQKK</sequence>
<protein>
    <recommendedName>
        <fullName evidence="5">RING-type domain-containing protein</fullName>
    </recommendedName>
</protein>
<dbReference type="InterPro" id="IPR001841">
    <property type="entry name" value="Znf_RING"/>
</dbReference>
<evidence type="ECO:0000313" key="6">
    <source>
        <dbReference type="EMBL" id="KAF6753474.1"/>
    </source>
</evidence>
<comment type="caution">
    <text evidence="6">The sequence shown here is derived from an EMBL/GenBank/DDBJ whole genome shotgun (WGS) entry which is preliminary data.</text>
</comment>
<proteinExistence type="predicted"/>
<evidence type="ECO:0000259" key="5">
    <source>
        <dbReference type="PROSITE" id="PS50089"/>
    </source>
</evidence>
<feature type="non-terminal residue" evidence="6">
    <location>
        <position position="105"/>
    </location>
</feature>
<organism evidence="6 7">
    <name type="scientific">Ephemerocybe angulata</name>
    <dbReference type="NCBI Taxonomy" id="980116"/>
    <lineage>
        <taxon>Eukaryota</taxon>
        <taxon>Fungi</taxon>
        <taxon>Dikarya</taxon>
        <taxon>Basidiomycota</taxon>
        <taxon>Agaricomycotina</taxon>
        <taxon>Agaricomycetes</taxon>
        <taxon>Agaricomycetidae</taxon>
        <taxon>Agaricales</taxon>
        <taxon>Agaricineae</taxon>
        <taxon>Psathyrellaceae</taxon>
        <taxon>Ephemerocybe</taxon>
    </lineage>
</organism>
<dbReference type="AlphaFoldDB" id="A0A8H6HUK3"/>
<dbReference type="PROSITE" id="PS50089">
    <property type="entry name" value="ZF_RING_2"/>
    <property type="match status" value="1"/>
</dbReference>
<keyword evidence="2 4" id="KW-0863">Zinc-finger</keyword>
<dbReference type="Pfam" id="PF13445">
    <property type="entry name" value="zf-RING_UBOX"/>
    <property type="match status" value="1"/>
</dbReference>
<keyword evidence="7" id="KW-1185">Reference proteome</keyword>
<dbReference type="Proteomes" id="UP000521943">
    <property type="component" value="Unassembled WGS sequence"/>
</dbReference>
<keyword evidence="3" id="KW-0862">Zinc</keyword>
<dbReference type="InterPro" id="IPR051051">
    <property type="entry name" value="E3_ubiq-ligase_TRIM/RNF"/>
</dbReference>
<dbReference type="GO" id="GO:0008270">
    <property type="term" value="F:zinc ion binding"/>
    <property type="evidence" value="ECO:0007669"/>
    <property type="project" value="UniProtKB-KW"/>
</dbReference>
<evidence type="ECO:0000256" key="1">
    <source>
        <dbReference type="ARBA" id="ARBA00022723"/>
    </source>
</evidence>
<feature type="non-terminal residue" evidence="6">
    <location>
        <position position="1"/>
    </location>
</feature>
<dbReference type="SMART" id="SM00184">
    <property type="entry name" value="RING"/>
    <property type="match status" value="1"/>
</dbReference>
<reference evidence="6 7" key="1">
    <citation type="submission" date="2020-07" db="EMBL/GenBank/DDBJ databases">
        <title>Comparative genomics of pyrophilous fungi reveals a link between fire events and developmental genes.</title>
        <authorList>
            <consortium name="DOE Joint Genome Institute"/>
            <person name="Steindorff A.S."/>
            <person name="Carver A."/>
            <person name="Calhoun S."/>
            <person name="Stillman K."/>
            <person name="Liu H."/>
            <person name="Lipzen A."/>
            <person name="Pangilinan J."/>
            <person name="Labutti K."/>
            <person name="Bruns T.D."/>
            <person name="Grigoriev I.V."/>
        </authorList>
    </citation>
    <scope>NUCLEOTIDE SEQUENCE [LARGE SCALE GENOMIC DNA]</scope>
    <source>
        <strain evidence="6 7">CBS 144469</strain>
    </source>
</reference>
<keyword evidence="1" id="KW-0479">Metal-binding</keyword>
<accession>A0A8H6HUK3</accession>
<dbReference type="PANTHER" id="PTHR25465:SF41">
    <property type="entry name" value="E3 UBIQUITIN-PROTEIN LIGASE RNF135"/>
    <property type="match status" value="1"/>
</dbReference>
<evidence type="ECO:0000313" key="7">
    <source>
        <dbReference type="Proteomes" id="UP000521943"/>
    </source>
</evidence>
<dbReference type="InterPro" id="IPR027370">
    <property type="entry name" value="Znf-RING_euk"/>
</dbReference>
<feature type="domain" description="RING-type" evidence="5">
    <location>
        <begin position="3"/>
        <end position="47"/>
    </location>
</feature>
<dbReference type="InterPro" id="IPR017907">
    <property type="entry name" value="Znf_RING_CS"/>
</dbReference>
<dbReference type="InterPro" id="IPR013083">
    <property type="entry name" value="Znf_RING/FYVE/PHD"/>
</dbReference>
<dbReference type="PROSITE" id="PS00518">
    <property type="entry name" value="ZF_RING_1"/>
    <property type="match status" value="1"/>
</dbReference>
<evidence type="ECO:0000256" key="4">
    <source>
        <dbReference type="PROSITE-ProRule" id="PRU00175"/>
    </source>
</evidence>
<evidence type="ECO:0000256" key="2">
    <source>
        <dbReference type="ARBA" id="ARBA00022771"/>
    </source>
</evidence>
<dbReference type="OrthoDB" id="6270329at2759"/>
<dbReference type="SUPFAM" id="SSF57850">
    <property type="entry name" value="RING/U-box"/>
    <property type="match status" value="1"/>
</dbReference>
<gene>
    <name evidence="6" type="ORF">DFP72DRAFT_966765</name>
</gene>
<dbReference type="Gene3D" id="3.30.40.10">
    <property type="entry name" value="Zinc/RING finger domain, C3HC4 (zinc finger)"/>
    <property type="match status" value="1"/>
</dbReference>
<name>A0A8H6HUK3_9AGAR</name>
<evidence type="ECO:0000256" key="3">
    <source>
        <dbReference type="ARBA" id="ARBA00022833"/>
    </source>
</evidence>
<dbReference type="PANTHER" id="PTHR25465">
    <property type="entry name" value="B-BOX DOMAIN CONTAINING"/>
    <property type="match status" value="1"/>
</dbReference>